<reference evidence="3" key="2">
    <citation type="submission" date="2020-07" db="EMBL/GenBank/DDBJ databases">
        <authorList>
            <person name="Vera ALvarez R."/>
            <person name="Arias-Moreno D.M."/>
            <person name="Jimenez-Jacinto V."/>
            <person name="Jimenez-Bremont J.F."/>
            <person name="Swaminathan K."/>
            <person name="Moose S.P."/>
            <person name="Guerrero-Gonzalez M.L."/>
            <person name="Marino-Ramirez L."/>
            <person name="Landsman D."/>
            <person name="Rodriguez-Kessler M."/>
            <person name="Delgado-Sanchez P."/>
        </authorList>
    </citation>
    <scope>NUCLEOTIDE SEQUENCE</scope>
    <source>
        <tissue evidence="3">Cladode</tissue>
    </source>
</reference>
<proteinExistence type="predicted"/>
<accession>A0A7C8YUW9</accession>
<evidence type="ECO:0000256" key="1">
    <source>
        <dbReference type="SAM" id="MobiDB-lite"/>
    </source>
</evidence>
<protein>
    <recommendedName>
        <fullName evidence="4">Secreted protein</fullName>
    </recommendedName>
</protein>
<dbReference type="EMBL" id="GISG01060782">
    <property type="protein sequence ID" value="MBA4627232.1"/>
    <property type="molecule type" value="Transcribed_RNA"/>
</dbReference>
<dbReference type="AlphaFoldDB" id="A0A7C8YUW9"/>
<name>A0A7C8YUW9_OPUST</name>
<evidence type="ECO:0000256" key="2">
    <source>
        <dbReference type="SAM" id="SignalP"/>
    </source>
</evidence>
<feature type="signal peptide" evidence="2">
    <location>
        <begin position="1"/>
        <end position="18"/>
    </location>
</feature>
<feature type="chain" id="PRO_5027975208" description="Secreted protein" evidence="2">
    <location>
        <begin position="19"/>
        <end position="124"/>
    </location>
</feature>
<sequence length="124" mass="13006">MIVVTPFLLRSASFLAMASVPTANLSNSKTPIGPFQIMVWVVSKASLNFLTESGPMSNPIQPSGIAEAGTILLFASGANLSAMMTSEGSKRETPLALAFARSDVARSSLSSSTREDPTERPCAL</sequence>
<feature type="region of interest" description="Disordered" evidence="1">
    <location>
        <begin position="103"/>
        <end position="124"/>
    </location>
</feature>
<evidence type="ECO:0008006" key="4">
    <source>
        <dbReference type="Google" id="ProtNLM"/>
    </source>
</evidence>
<evidence type="ECO:0000313" key="3">
    <source>
        <dbReference type="EMBL" id="MBA4627232.1"/>
    </source>
</evidence>
<feature type="compositionally biased region" description="Basic and acidic residues" evidence="1">
    <location>
        <begin position="113"/>
        <end position="124"/>
    </location>
</feature>
<organism evidence="3">
    <name type="scientific">Opuntia streptacantha</name>
    <name type="common">Prickly pear cactus</name>
    <name type="synonym">Opuntia cardona</name>
    <dbReference type="NCBI Taxonomy" id="393608"/>
    <lineage>
        <taxon>Eukaryota</taxon>
        <taxon>Viridiplantae</taxon>
        <taxon>Streptophyta</taxon>
        <taxon>Embryophyta</taxon>
        <taxon>Tracheophyta</taxon>
        <taxon>Spermatophyta</taxon>
        <taxon>Magnoliopsida</taxon>
        <taxon>eudicotyledons</taxon>
        <taxon>Gunneridae</taxon>
        <taxon>Pentapetalae</taxon>
        <taxon>Caryophyllales</taxon>
        <taxon>Cactineae</taxon>
        <taxon>Cactaceae</taxon>
        <taxon>Opuntioideae</taxon>
        <taxon>Opuntia</taxon>
    </lineage>
</organism>
<reference evidence="3" key="1">
    <citation type="journal article" date="2013" name="J. Plant Res.">
        <title>Effect of fungi and light on seed germination of three Opuntia species from semiarid lands of central Mexico.</title>
        <authorList>
            <person name="Delgado-Sanchez P."/>
            <person name="Jimenez-Bremont J.F."/>
            <person name="Guerrero-Gonzalez Mde L."/>
            <person name="Flores J."/>
        </authorList>
    </citation>
    <scope>NUCLEOTIDE SEQUENCE</scope>
    <source>
        <tissue evidence="3">Cladode</tissue>
    </source>
</reference>
<keyword evidence="2" id="KW-0732">Signal</keyword>